<gene>
    <name evidence="2" type="ORF">MMIC_P0865</name>
</gene>
<sequence length="107" mass="12128">MNPWGKTVKKSLFAMTIAVMFALAAPVTTTEHVSFGYQKAQAAEAVDGMKRLKLIIRKLRDAMGSMKDFDELEKAGLSKKDVNRMRRAMEDKINQMMEDAIYAIRNI</sequence>
<feature type="signal peptide" evidence="1">
    <location>
        <begin position="1"/>
        <end position="24"/>
    </location>
</feature>
<keyword evidence="3" id="KW-1185">Reference proteome</keyword>
<keyword evidence="1" id="KW-0732">Signal</keyword>
<feature type="chain" id="PRO_5013132170" evidence="1">
    <location>
        <begin position="25"/>
        <end position="107"/>
    </location>
</feature>
<dbReference type="Proteomes" id="UP000231632">
    <property type="component" value="Unassembled WGS sequence"/>
</dbReference>
<evidence type="ECO:0000256" key="1">
    <source>
        <dbReference type="SAM" id="SignalP"/>
    </source>
</evidence>
<evidence type="ECO:0000313" key="2">
    <source>
        <dbReference type="EMBL" id="GAV19907.1"/>
    </source>
</evidence>
<reference evidence="2 3" key="1">
    <citation type="journal article" date="2017" name="Arch. Microbiol.">
        <title>Mariprofundus micogutta sp. nov., a novel iron-oxidizing zetaproteobacterium isolated from a deep-sea hydrothermal field at the Bayonnaise knoll of the Izu-Ogasawara arc, and a description of Mariprofundales ord. nov. and Zetaproteobacteria classis nov.</title>
        <authorList>
            <person name="Makita H."/>
            <person name="Tanaka E."/>
            <person name="Mitsunobu S."/>
            <person name="Miyazaki M."/>
            <person name="Nunoura T."/>
            <person name="Uematsu K."/>
            <person name="Takaki Y."/>
            <person name="Nishi S."/>
            <person name="Shimamura S."/>
            <person name="Takai K."/>
        </authorList>
    </citation>
    <scope>NUCLEOTIDE SEQUENCE [LARGE SCALE GENOMIC DNA]</scope>
    <source>
        <strain evidence="2 3">ET2</strain>
    </source>
</reference>
<accession>A0A1L8CLW2</accession>
<name>A0A1L8CLW2_9PROT</name>
<dbReference type="STRING" id="1921010.MMIC_P0865"/>
<evidence type="ECO:0000313" key="3">
    <source>
        <dbReference type="Proteomes" id="UP000231632"/>
    </source>
</evidence>
<dbReference type="AlphaFoldDB" id="A0A1L8CLW2"/>
<organism evidence="2 3">
    <name type="scientific">Mariprofundus micogutta</name>
    <dbReference type="NCBI Taxonomy" id="1921010"/>
    <lineage>
        <taxon>Bacteria</taxon>
        <taxon>Pseudomonadati</taxon>
        <taxon>Pseudomonadota</taxon>
        <taxon>Candidatius Mariprofundia</taxon>
        <taxon>Mariprofundales</taxon>
        <taxon>Mariprofundaceae</taxon>
        <taxon>Mariprofundus</taxon>
    </lineage>
</organism>
<dbReference type="EMBL" id="BDFD01000005">
    <property type="protein sequence ID" value="GAV19907.1"/>
    <property type="molecule type" value="Genomic_DNA"/>
</dbReference>
<protein>
    <submittedName>
        <fullName evidence="2">Uncharacterized protein</fullName>
    </submittedName>
</protein>
<proteinExistence type="predicted"/>
<comment type="caution">
    <text evidence="2">The sequence shown here is derived from an EMBL/GenBank/DDBJ whole genome shotgun (WGS) entry which is preliminary data.</text>
</comment>